<name>A0A1Q6DUP4_METT1</name>
<organism evidence="1 2">
    <name type="scientific">Methanohalarchaeum thermophilum</name>
    <dbReference type="NCBI Taxonomy" id="1903181"/>
    <lineage>
        <taxon>Archaea</taxon>
        <taxon>Methanobacteriati</taxon>
        <taxon>Methanobacteriota</taxon>
        <taxon>Methanonatronarchaeia</taxon>
        <taxon>Methanonatronarchaeales</taxon>
        <taxon>Methanonatronarchaeaceae</taxon>
        <taxon>Candidatus Methanohalarchaeum</taxon>
    </lineage>
</organism>
<dbReference type="AlphaFoldDB" id="A0A1Q6DUP4"/>
<sequence length="148" mass="17542">MDKYIDIEKLKDGKDYPLFLRNDTFRVEKAENTKEFGYWAKIPVRDVYGGVWVPVKPHEEIKLTYNIKDSKIVRKDYVFEFHLSVSKEVEPVEAYKGVLGVDLGLNKLATCVRLPSRQTQRHRTHIGDIQNKYYFLRRNCKNGYVQKR</sequence>
<keyword evidence="2" id="KW-1185">Reference proteome</keyword>
<evidence type="ECO:0000313" key="2">
    <source>
        <dbReference type="Proteomes" id="UP000185744"/>
    </source>
</evidence>
<dbReference type="Proteomes" id="UP000185744">
    <property type="component" value="Unassembled WGS sequence"/>
</dbReference>
<dbReference type="InParanoid" id="A0A1Q6DUP4"/>
<evidence type="ECO:0000313" key="1">
    <source>
        <dbReference type="EMBL" id="OKY78075.1"/>
    </source>
</evidence>
<gene>
    <name evidence="1" type="ORF">BTN85_0560</name>
</gene>
<dbReference type="EMBL" id="MSDW01000001">
    <property type="protein sequence ID" value="OKY78075.1"/>
    <property type="molecule type" value="Genomic_DNA"/>
</dbReference>
<comment type="caution">
    <text evidence="1">The sequence shown here is derived from an EMBL/GenBank/DDBJ whole genome shotgun (WGS) entry which is preliminary data.</text>
</comment>
<accession>A0A1Q6DUP4</accession>
<protein>
    <submittedName>
        <fullName evidence="1">IS605 OrfB-like transposable element containing RNAse H-like and Zn finger domain</fullName>
    </submittedName>
</protein>
<reference evidence="1" key="1">
    <citation type="submission" date="2016-12" db="EMBL/GenBank/DDBJ databases">
        <title>Discovery of methanogenic haloarchaea.</title>
        <authorList>
            <person name="Sorokin D.Y."/>
            <person name="Makarova K.S."/>
            <person name="Abbas B."/>
            <person name="Ferrer M."/>
            <person name="Golyshin P.N."/>
        </authorList>
    </citation>
    <scope>NUCLEOTIDE SEQUENCE [LARGE SCALE GENOMIC DNA]</scope>
    <source>
        <strain evidence="1">HMET1</strain>
    </source>
</reference>
<proteinExistence type="predicted"/>